<dbReference type="RefSeq" id="WP_238241058.1">
    <property type="nucleotide sequence ID" value="NZ_BPQQ01000086.1"/>
</dbReference>
<reference evidence="2" key="1">
    <citation type="journal article" date="2021" name="Front. Microbiol.">
        <title>Comprehensive Comparative Genomics and Phenotyping of Methylobacterium Species.</title>
        <authorList>
            <person name="Alessa O."/>
            <person name="Ogura Y."/>
            <person name="Fujitani Y."/>
            <person name="Takami H."/>
            <person name="Hayashi T."/>
            <person name="Sahin N."/>
            <person name="Tani A."/>
        </authorList>
    </citation>
    <scope>NUCLEOTIDE SEQUENCE</scope>
    <source>
        <strain evidence="2">DSM 17168</strain>
    </source>
</reference>
<accession>A0ABQ4SKJ7</accession>
<comment type="caution">
    <text evidence="2">The sequence shown here is derived from an EMBL/GenBank/DDBJ whole genome shotgun (WGS) entry which is preliminary data.</text>
</comment>
<evidence type="ECO:0000256" key="1">
    <source>
        <dbReference type="SAM" id="MobiDB-lite"/>
    </source>
</evidence>
<feature type="compositionally biased region" description="Polar residues" evidence="1">
    <location>
        <begin position="326"/>
        <end position="342"/>
    </location>
</feature>
<keyword evidence="3" id="KW-1185">Reference proteome</keyword>
<evidence type="ECO:0000313" key="3">
    <source>
        <dbReference type="Proteomes" id="UP001055153"/>
    </source>
</evidence>
<proteinExistence type="predicted"/>
<dbReference type="EMBL" id="BPQQ01000086">
    <property type="protein sequence ID" value="GJE03682.1"/>
    <property type="molecule type" value="Genomic_DNA"/>
</dbReference>
<evidence type="ECO:0000313" key="2">
    <source>
        <dbReference type="EMBL" id="GJE03682.1"/>
    </source>
</evidence>
<sequence length="342" mass="37525">MRQERGRIDDELRAAIAAAEDEATGPAERAEMLMEIAVGLQHRPKNAGQIEAAIDLYDRALAKCPKDQRLLIARITARKGTALLALPGEGAEPLLAAREAFAESLPALKDSGSPEEVAETEMNLGLALQTLAGQNRARITDAIAAYQRALRTFDKDRFPKEFAILQNNLATAFLSMPFTDSRAKMREALAVQAFEEGLRTVNLVDHPAEYAMLQNNLGNALQYASSSHTVENNLRALEAYDEALKVRTSATMPLEYANTIANKANCLWNLPDDPEHLEQGNRANLIAARDYYRQAREIFSRSGETEKARVVAEACDQIDRELLSAPPSNGSGRSAAESTQFN</sequence>
<feature type="region of interest" description="Disordered" evidence="1">
    <location>
        <begin position="322"/>
        <end position="342"/>
    </location>
</feature>
<dbReference type="InterPro" id="IPR011990">
    <property type="entry name" value="TPR-like_helical_dom_sf"/>
</dbReference>
<dbReference type="Proteomes" id="UP001055153">
    <property type="component" value="Unassembled WGS sequence"/>
</dbReference>
<evidence type="ECO:0008006" key="4">
    <source>
        <dbReference type="Google" id="ProtNLM"/>
    </source>
</evidence>
<organism evidence="2 3">
    <name type="scientific">Methylobacterium isbiliense</name>
    <dbReference type="NCBI Taxonomy" id="315478"/>
    <lineage>
        <taxon>Bacteria</taxon>
        <taxon>Pseudomonadati</taxon>
        <taxon>Pseudomonadota</taxon>
        <taxon>Alphaproteobacteria</taxon>
        <taxon>Hyphomicrobiales</taxon>
        <taxon>Methylobacteriaceae</taxon>
        <taxon>Methylobacterium</taxon>
    </lineage>
</organism>
<name>A0ABQ4SKJ7_9HYPH</name>
<dbReference type="Gene3D" id="1.25.40.10">
    <property type="entry name" value="Tetratricopeptide repeat domain"/>
    <property type="match status" value="2"/>
</dbReference>
<gene>
    <name evidence="2" type="ORF">GMJLKIPL_5639</name>
</gene>
<dbReference type="SUPFAM" id="SSF48452">
    <property type="entry name" value="TPR-like"/>
    <property type="match status" value="2"/>
</dbReference>
<reference evidence="2" key="2">
    <citation type="submission" date="2021-08" db="EMBL/GenBank/DDBJ databases">
        <authorList>
            <person name="Tani A."/>
            <person name="Ola A."/>
            <person name="Ogura Y."/>
            <person name="Katsura K."/>
            <person name="Hayashi T."/>
        </authorList>
    </citation>
    <scope>NUCLEOTIDE SEQUENCE</scope>
    <source>
        <strain evidence="2">DSM 17168</strain>
    </source>
</reference>
<protein>
    <recommendedName>
        <fullName evidence="4">Tetratricopeptide repeat protein</fullName>
    </recommendedName>
</protein>